<evidence type="ECO:0000256" key="8">
    <source>
        <dbReference type="HAMAP-Rule" id="MF_03038"/>
    </source>
</evidence>
<dbReference type="PANTHER" id="PTHR23264">
    <property type="entry name" value="NUCLEOTIDE-BINDING PROTEIN NBP35 YEAST -RELATED"/>
    <property type="match status" value="1"/>
</dbReference>
<evidence type="ECO:0000256" key="1">
    <source>
        <dbReference type="ARBA" id="ARBA00022485"/>
    </source>
</evidence>
<dbReference type="HAMAP" id="MF_03038">
    <property type="entry name" value="NUBP1"/>
    <property type="match status" value="1"/>
</dbReference>
<dbReference type="InterPro" id="IPR000808">
    <property type="entry name" value="Mrp-like_CS"/>
</dbReference>
<dbReference type="GO" id="GO:0005829">
    <property type="term" value="C:cytosol"/>
    <property type="evidence" value="ECO:0007669"/>
    <property type="project" value="TreeGrafter"/>
</dbReference>
<dbReference type="HAMAP" id="MF_02040">
    <property type="entry name" value="Mrp_NBP35"/>
    <property type="match status" value="1"/>
</dbReference>
<dbReference type="STRING" id="542762.A0A4S4ECR6"/>
<evidence type="ECO:0000256" key="3">
    <source>
        <dbReference type="ARBA" id="ARBA00022723"/>
    </source>
</evidence>
<keyword evidence="3" id="KW-0479">Metal-binding</keyword>
<dbReference type="GO" id="GO:0005524">
    <property type="term" value="F:ATP binding"/>
    <property type="evidence" value="ECO:0007669"/>
    <property type="project" value="UniProtKB-KW"/>
</dbReference>
<sequence length="424" mass="46394">MCCRVILWKQRAADEVGCRLFVADEDAAPHCQAGSSRRVGENIKGKFLLHRLCSGDEVMAAVFIAQVLNRSLLGNLIPVKVALIRKFVLLLLRVLTQSYLILLVLVANEILNSTIKDESLDLVAIAERMATVKHKIFVLSGKGGVGKSTFSAQLAFALAAKDFQVGLLDIDICGPSIPKMLGLEGQEIHQSNLGWSPVYVESNLGVMSIGFMLPNPDEAVIWRGPRKNGIIKQFLKDVYWGELDFLVVDAPPGTSDEHISIVQFLQATGIDGAIIVTTPQQVSLIDVRKEVSFCKKVGLQVLGIVENMSGLSQQVSDFKFMRVTETGEQRDVTEWVMEYMREKAPEMLDLVAFSEVFDSSGGGAAKMCSDMGVPFLGKVPLDPRLCKAAEEGRSCFDDNKCGSSAPALKRIIDKLVAREMENGT</sequence>
<dbReference type="InterPro" id="IPR028601">
    <property type="entry name" value="NUBP1/Nbp35"/>
</dbReference>
<dbReference type="GO" id="GO:0140663">
    <property type="term" value="F:ATP-dependent FeS chaperone activity"/>
    <property type="evidence" value="ECO:0007669"/>
    <property type="project" value="InterPro"/>
</dbReference>
<protein>
    <recommendedName>
        <fullName evidence="8">Cytosolic Fe-S cluster assembly factor NBP35</fullName>
    </recommendedName>
</protein>
<dbReference type="InterPro" id="IPR033756">
    <property type="entry name" value="YlxH/NBP35"/>
</dbReference>
<dbReference type="EMBL" id="SDRB02005559">
    <property type="protein sequence ID" value="THG14080.1"/>
    <property type="molecule type" value="Genomic_DNA"/>
</dbReference>
<keyword evidence="5 8" id="KW-0067">ATP-binding</keyword>
<comment type="caution">
    <text evidence="9">The sequence shown here is derived from an EMBL/GenBank/DDBJ whole genome shotgun (WGS) entry which is preliminary data.</text>
</comment>
<dbReference type="PANTHER" id="PTHR23264:SF19">
    <property type="entry name" value="CYTOSOLIC FE-S CLUSTER ASSEMBLY FACTOR NUBP2"/>
    <property type="match status" value="1"/>
</dbReference>
<dbReference type="Proteomes" id="UP000306102">
    <property type="component" value="Unassembled WGS sequence"/>
</dbReference>
<keyword evidence="7" id="KW-0411">Iron-sulfur</keyword>
<comment type="function">
    <text evidence="8">Component of the cytosolic iron-sulfur (Fe-S) protein assembly (CIA) machinery. Required for maturation of extramitochondrial Fe-S proteins. Functions as Fe-S scaffold, mediating the de novo assembly of an Fe-S cluster and its transfer to target apoproteins. Essential for embryo development.</text>
</comment>
<evidence type="ECO:0000256" key="6">
    <source>
        <dbReference type="ARBA" id="ARBA00023004"/>
    </source>
</evidence>
<evidence type="ECO:0000256" key="2">
    <source>
        <dbReference type="ARBA" id="ARBA00022490"/>
    </source>
</evidence>
<comment type="cofactor">
    <cofactor evidence="8">
        <name>[4Fe-4S] cluster</name>
        <dbReference type="ChEBI" id="CHEBI:49883"/>
    </cofactor>
    <text evidence="8">Binds 3 [4Fe-4S] clusters per homodimer. Contains two stable clusters in the N-termini and one labile, bridging cluster between subunits of the homodimer.</text>
</comment>
<dbReference type="SUPFAM" id="SSF52540">
    <property type="entry name" value="P-loop containing nucleoside triphosphate hydrolases"/>
    <property type="match status" value="1"/>
</dbReference>
<dbReference type="PROSITE" id="PS01215">
    <property type="entry name" value="MRP"/>
    <property type="match status" value="1"/>
</dbReference>
<dbReference type="GO" id="GO:0046872">
    <property type="term" value="F:metal ion binding"/>
    <property type="evidence" value="ECO:0007669"/>
    <property type="project" value="UniProtKB-KW"/>
</dbReference>
<dbReference type="GO" id="GO:0016226">
    <property type="term" value="P:iron-sulfur cluster assembly"/>
    <property type="evidence" value="ECO:0007669"/>
    <property type="project" value="UniProtKB-UniRule"/>
</dbReference>
<evidence type="ECO:0000256" key="7">
    <source>
        <dbReference type="ARBA" id="ARBA00023014"/>
    </source>
</evidence>
<name>A0A4S4ECR6_CAMSN</name>
<organism evidence="9 10">
    <name type="scientific">Camellia sinensis var. sinensis</name>
    <name type="common">China tea</name>
    <dbReference type="NCBI Taxonomy" id="542762"/>
    <lineage>
        <taxon>Eukaryota</taxon>
        <taxon>Viridiplantae</taxon>
        <taxon>Streptophyta</taxon>
        <taxon>Embryophyta</taxon>
        <taxon>Tracheophyta</taxon>
        <taxon>Spermatophyta</taxon>
        <taxon>Magnoliopsida</taxon>
        <taxon>eudicotyledons</taxon>
        <taxon>Gunneridae</taxon>
        <taxon>Pentapetalae</taxon>
        <taxon>asterids</taxon>
        <taxon>Ericales</taxon>
        <taxon>Theaceae</taxon>
        <taxon>Camellia</taxon>
    </lineage>
</organism>
<evidence type="ECO:0000256" key="5">
    <source>
        <dbReference type="ARBA" id="ARBA00022840"/>
    </source>
</evidence>
<gene>
    <name evidence="8" type="primary">NBP35</name>
    <name evidence="9" type="ORF">TEA_017330</name>
</gene>
<comment type="subcellular location">
    <subcellularLocation>
        <location evidence="8">Cytoplasm</location>
    </subcellularLocation>
</comment>
<evidence type="ECO:0000313" key="10">
    <source>
        <dbReference type="Proteomes" id="UP000306102"/>
    </source>
</evidence>
<feature type="binding site" evidence="8">
    <location>
        <begin position="141"/>
        <end position="148"/>
    </location>
    <ligand>
        <name>ATP</name>
        <dbReference type="ChEBI" id="CHEBI:30616"/>
    </ligand>
</feature>
<evidence type="ECO:0000313" key="9">
    <source>
        <dbReference type="EMBL" id="THG14080.1"/>
    </source>
</evidence>
<comment type="caution">
    <text evidence="8">Lacks conserved residue(s) required for the propagation of feature annotation.</text>
</comment>
<dbReference type="AlphaFoldDB" id="A0A4S4ECR6"/>
<keyword evidence="2 8" id="KW-0963">Cytoplasm</keyword>
<keyword evidence="4 8" id="KW-0547">Nucleotide-binding</keyword>
<dbReference type="GO" id="GO:0051539">
    <property type="term" value="F:4 iron, 4 sulfur cluster binding"/>
    <property type="evidence" value="ECO:0007669"/>
    <property type="project" value="UniProtKB-UniRule"/>
</dbReference>
<comment type="subunit">
    <text evidence="8">Homodimer and homotetramer. Predominantly homodimeric.</text>
</comment>
<proteinExistence type="inferred from homology"/>
<keyword evidence="10" id="KW-1185">Reference proteome</keyword>
<dbReference type="Gene3D" id="3.40.50.300">
    <property type="entry name" value="P-loop containing nucleotide triphosphate hydrolases"/>
    <property type="match status" value="1"/>
</dbReference>
<accession>A0A4S4ECR6</accession>
<dbReference type="InterPro" id="IPR019591">
    <property type="entry name" value="Mrp/NBP35_ATP-bd"/>
</dbReference>
<reference evidence="9 10" key="1">
    <citation type="journal article" date="2018" name="Proc. Natl. Acad. Sci. U.S.A.">
        <title>Draft genome sequence of Camellia sinensis var. sinensis provides insights into the evolution of the tea genome and tea quality.</title>
        <authorList>
            <person name="Wei C."/>
            <person name="Yang H."/>
            <person name="Wang S."/>
            <person name="Zhao J."/>
            <person name="Liu C."/>
            <person name="Gao L."/>
            <person name="Xia E."/>
            <person name="Lu Y."/>
            <person name="Tai Y."/>
            <person name="She G."/>
            <person name="Sun J."/>
            <person name="Cao H."/>
            <person name="Tong W."/>
            <person name="Gao Q."/>
            <person name="Li Y."/>
            <person name="Deng W."/>
            <person name="Jiang X."/>
            <person name="Wang W."/>
            <person name="Chen Q."/>
            <person name="Zhang S."/>
            <person name="Li H."/>
            <person name="Wu J."/>
            <person name="Wang P."/>
            <person name="Li P."/>
            <person name="Shi C."/>
            <person name="Zheng F."/>
            <person name="Jian J."/>
            <person name="Huang B."/>
            <person name="Shan D."/>
            <person name="Shi M."/>
            <person name="Fang C."/>
            <person name="Yue Y."/>
            <person name="Li F."/>
            <person name="Li D."/>
            <person name="Wei S."/>
            <person name="Han B."/>
            <person name="Jiang C."/>
            <person name="Yin Y."/>
            <person name="Xia T."/>
            <person name="Zhang Z."/>
            <person name="Bennetzen J.L."/>
            <person name="Zhao S."/>
            <person name="Wan X."/>
        </authorList>
    </citation>
    <scope>NUCLEOTIDE SEQUENCE [LARGE SCALE GENOMIC DNA]</scope>
    <source>
        <strain evidence="10">cv. Shuchazao</strain>
        <tissue evidence="9">Leaf</tissue>
    </source>
</reference>
<keyword evidence="6" id="KW-0408">Iron</keyword>
<dbReference type="InterPro" id="IPR027417">
    <property type="entry name" value="P-loop_NTPase"/>
</dbReference>
<evidence type="ECO:0000256" key="4">
    <source>
        <dbReference type="ARBA" id="ARBA00022741"/>
    </source>
</evidence>
<keyword evidence="1" id="KW-0004">4Fe-4S</keyword>
<dbReference type="Pfam" id="PF10609">
    <property type="entry name" value="ParA"/>
    <property type="match status" value="1"/>
</dbReference>
<comment type="miscellaneous">
    <text evidence="8">Although plant and algal NBP35 proteins lack the characteristic CXXC motif in the C-terminus, thought to be required for Fe-S cluster binding, they can bind a [4Fe-4S] cluster in the C-terminus. Also, in this linage, no CFD1 partner protein homolog as found in other eukaryotes can be found.</text>
</comment>
<dbReference type="CDD" id="cd02037">
    <property type="entry name" value="Mrp_NBP35"/>
    <property type="match status" value="1"/>
</dbReference>
<comment type="similarity">
    <text evidence="8">Belongs to the Mrp/NBP35 ATP-binding proteins family. NUBP1/NBP35 subfamily.</text>
</comment>